<dbReference type="Proteomes" id="UP001487305">
    <property type="component" value="Unassembled WGS sequence"/>
</dbReference>
<dbReference type="Pfam" id="PF10518">
    <property type="entry name" value="TAT_signal"/>
    <property type="match status" value="1"/>
</dbReference>
<name>A0ABV1JE72_9ACTN</name>
<organism evidence="6 7">
    <name type="scientific">Raoultibacter massiliensis</name>
    <dbReference type="NCBI Taxonomy" id="1852371"/>
    <lineage>
        <taxon>Bacteria</taxon>
        <taxon>Bacillati</taxon>
        <taxon>Actinomycetota</taxon>
        <taxon>Coriobacteriia</taxon>
        <taxon>Eggerthellales</taxon>
        <taxon>Eggerthellaceae</taxon>
        <taxon>Raoultibacter</taxon>
    </lineage>
</organism>
<accession>A0ABV1JE72</accession>
<keyword evidence="4" id="KW-0560">Oxidoreductase</keyword>
<dbReference type="InterPro" id="IPR036188">
    <property type="entry name" value="FAD/NAD-bd_sf"/>
</dbReference>
<dbReference type="EMBL" id="JBBNOP010000006">
    <property type="protein sequence ID" value="MEQ3363063.1"/>
    <property type="molecule type" value="Genomic_DNA"/>
</dbReference>
<dbReference type="InterPro" id="IPR027477">
    <property type="entry name" value="Succ_DH/fumarate_Rdtase_cat_sf"/>
</dbReference>
<evidence type="ECO:0000313" key="6">
    <source>
        <dbReference type="EMBL" id="MEQ3363063.1"/>
    </source>
</evidence>
<sequence>MELSRRDFIKGSAAAGAAASLAGVALVSGCSSASPSPSSAEGGAASSAEDVKYPEARKISIVEFESDVSQKITQQIECDIAIIGAGGSGMTAAVRAAELGASVIVFEKGSVAGGSTAGTEGMFGWGSKLQERSGIELASVGEYVEEENIYTNYRSDAVLWTTFIKESGKTADWLEEGGYQFDRVDVYKSSINTFKCFHFWGGQDDENISQSGATLVEFLENRAKDLGVEFRFTTPAVCLKTDSGKVVGLYARDENGDYIEVTSKAVIAGCGGYAANNKLIEQLTTWDMTYANAVATGTGDGVIMAEDVGAGTYMTAMLPAVHVEGYVVADPITVGCCNQPLLFLNQKGNRCMDESLFIHSHKALFVNAVLTQKRCWSVFDQATLDRFESGEGIMAGWRMYKPGSNIEGLVAQVDECVAAGAGNAFKADTVEALAEAMGIDTQNFAASIERYNEFCSNGVDEDYLKDAQYLLPVESGPFYAIRVDPTVTNTIGGLDVNYDNQVLTESEEPIEGLYCVGVDGNKLYKETYNYGLSGGLVSYAIYSGLRAAEHACENYVS</sequence>
<dbReference type="InterPro" id="IPR050315">
    <property type="entry name" value="FAD-oxidoreductase_2"/>
</dbReference>
<evidence type="ECO:0000256" key="1">
    <source>
        <dbReference type="ARBA" id="ARBA00001974"/>
    </source>
</evidence>
<feature type="domain" description="FAD-dependent oxidoreductase 2 FAD-binding" evidence="5">
    <location>
        <begin position="79"/>
        <end position="523"/>
    </location>
</feature>
<dbReference type="SUPFAM" id="SSF51905">
    <property type="entry name" value="FAD/NAD(P)-binding domain"/>
    <property type="match status" value="1"/>
</dbReference>
<proteinExistence type="predicted"/>
<evidence type="ECO:0000256" key="3">
    <source>
        <dbReference type="ARBA" id="ARBA00022827"/>
    </source>
</evidence>
<gene>
    <name evidence="6" type="ORF">AAA083_08755</name>
</gene>
<keyword evidence="7" id="KW-1185">Reference proteome</keyword>
<dbReference type="PRINTS" id="PR00411">
    <property type="entry name" value="PNDRDTASEI"/>
</dbReference>
<dbReference type="Pfam" id="PF00890">
    <property type="entry name" value="FAD_binding_2"/>
    <property type="match status" value="1"/>
</dbReference>
<keyword evidence="2" id="KW-0285">Flavoprotein</keyword>
<dbReference type="RefSeq" id="WP_349227486.1">
    <property type="nucleotide sequence ID" value="NZ_JBBNOP010000006.1"/>
</dbReference>
<dbReference type="PROSITE" id="PS51257">
    <property type="entry name" value="PROKAR_LIPOPROTEIN"/>
    <property type="match status" value="1"/>
</dbReference>
<dbReference type="InterPro" id="IPR003953">
    <property type="entry name" value="FAD-dep_OxRdtase_2_FAD-bd"/>
</dbReference>
<comment type="cofactor">
    <cofactor evidence="1">
        <name>FAD</name>
        <dbReference type="ChEBI" id="CHEBI:57692"/>
    </cofactor>
</comment>
<reference evidence="6 7" key="1">
    <citation type="submission" date="2024-04" db="EMBL/GenBank/DDBJ databases">
        <title>Human intestinal bacterial collection.</title>
        <authorList>
            <person name="Pauvert C."/>
            <person name="Hitch T.C.A."/>
            <person name="Clavel T."/>
        </authorList>
    </citation>
    <scope>NUCLEOTIDE SEQUENCE [LARGE SCALE GENOMIC DNA]</scope>
    <source>
        <strain evidence="6 7">CLA-KB-H42</strain>
    </source>
</reference>
<protein>
    <submittedName>
        <fullName evidence="6">FAD-dependent oxidoreductase</fullName>
    </submittedName>
</protein>
<dbReference type="Gene3D" id="3.90.700.10">
    <property type="entry name" value="Succinate dehydrogenase/fumarate reductase flavoprotein, catalytic domain"/>
    <property type="match status" value="1"/>
</dbReference>
<dbReference type="InterPro" id="IPR019546">
    <property type="entry name" value="TAT_signal_bac_arc"/>
</dbReference>
<evidence type="ECO:0000313" key="7">
    <source>
        <dbReference type="Proteomes" id="UP001487305"/>
    </source>
</evidence>
<dbReference type="PANTHER" id="PTHR43400">
    <property type="entry name" value="FUMARATE REDUCTASE"/>
    <property type="match status" value="1"/>
</dbReference>
<dbReference type="Gene3D" id="3.50.50.60">
    <property type="entry name" value="FAD/NAD(P)-binding domain"/>
    <property type="match status" value="2"/>
</dbReference>
<evidence type="ECO:0000256" key="4">
    <source>
        <dbReference type="ARBA" id="ARBA00023002"/>
    </source>
</evidence>
<dbReference type="NCBIfam" id="TIGR01409">
    <property type="entry name" value="TAT_signal_seq"/>
    <property type="match status" value="1"/>
</dbReference>
<keyword evidence="3" id="KW-0274">FAD</keyword>
<comment type="caution">
    <text evidence="6">The sequence shown here is derived from an EMBL/GenBank/DDBJ whole genome shotgun (WGS) entry which is preliminary data.</text>
</comment>
<dbReference type="PANTHER" id="PTHR43400:SF7">
    <property type="entry name" value="FAD-DEPENDENT OXIDOREDUCTASE 2 FAD BINDING DOMAIN-CONTAINING PROTEIN"/>
    <property type="match status" value="1"/>
</dbReference>
<dbReference type="PROSITE" id="PS51318">
    <property type="entry name" value="TAT"/>
    <property type="match status" value="1"/>
</dbReference>
<dbReference type="SUPFAM" id="SSF56425">
    <property type="entry name" value="Succinate dehydrogenase/fumarate reductase flavoprotein, catalytic domain"/>
    <property type="match status" value="1"/>
</dbReference>
<evidence type="ECO:0000259" key="5">
    <source>
        <dbReference type="Pfam" id="PF00890"/>
    </source>
</evidence>
<dbReference type="InterPro" id="IPR006311">
    <property type="entry name" value="TAT_signal"/>
</dbReference>
<evidence type="ECO:0000256" key="2">
    <source>
        <dbReference type="ARBA" id="ARBA00022630"/>
    </source>
</evidence>